<protein>
    <recommendedName>
        <fullName evidence="3">Serine hydrolase</fullName>
    </recommendedName>
</protein>
<dbReference type="Gene3D" id="3.40.710.10">
    <property type="entry name" value="DD-peptidase/beta-lactamase superfamily"/>
    <property type="match status" value="1"/>
</dbReference>
<name>A0ABP9KSC2_9NOCA</name>
<dbReference type="InterPro" id="IPR012338">
    <property type="entry name" value="Beta-lactam/transpept-like"/>
</dbReference>
<keyword evidence="2" id="KW-1185">Reference proteome</keyword>
<reference evidence="2" key="1">
    <citation type="journal article" date="2019" name="Int. J. Syst. Evol. Microbiol.">
        <title>The Global Catalogue of Microorganisms (GCM) 10K type strain sequencing project: providing services to taxonomists for standard genome sequencing and annotation.</title>
        <authorList>
            <consortium name="The Broad Institute Genomics Platform"/>
            <consortium name="The Broad Institute Genome Sequencing Center for Infectious Disease"/>
            <person name="Wu L."/>
            <person name="Ma J."/>
        </authorList>
    </citation>
    <scope>NUCLEOTIDE SEQUENCE [LARGE SCALE GENOMIC DNA]</scope>
    <source>
        <strain evidence="2">JCM 18298</strain>
    </source>
</reference>
<comment type="caution">
    <text evidence="1">The sequence shown here is derived from an EMBL/GenBank/DDBJ whole genome shotgun (WGS) entry which is preliminary data.</text>
</comment>
<evidence type="ECO:0000313" key="1">
    <source>
        <dbReference type="EMBL" id="GAA5062542.1"/>
    </source>
</evidence>
<dbReference type="RefSeq" id="WP_345497847.1">
    <property type="nucleotide sequence ID" value="NZ_BAABJM010000005.1"/>
</dbReference>
<sequence length="309" mass="31109">MRTGKAARGAGRSSGGVIPLKAMGATTFAVLLLLCGCGSGADANPEEAGAASSVTGGATGGDTGESLLVTIPGTLAASVVELQGTVRGGLGMAIMPVGGQRAATFGDWRTGPAWSTMKVPLVIAAARNSPGSYTSAASSAITASDNSAADTLWQSLGTGKEAAQAVEQVLREGGDTATTVPDTTTRSDASAFGQSDWALADQVRFASQLPCLPQSEQVITLMSKIISSQRWGLGTFTSAEFKGGWGPDAQGQYLVRQFGLVSTDTGQIAIAMAAQPDSGTFADGMNMLDKLADVVAEHIGELTGGSCPA</sequence>
<evidence type="ECO:0000313" key="2">
    <source>
        <dbReference type="Proteomes" id="UP001500603"/>
    </source>
</evidence>
<evidence type="ECO:0008006" key="3">
    <source>
        <dbReference type="Google" id="ProtNLM"/>
    </source>
</evidence>
<dbReference type="Proteomes" id="UP001500603">
    <property type="component" value="Unassembled WGS sequence"/>
</dbReference>
<proteinExistence type="predicted"/>
<organism evidence="1 2">
    <name type="scientific">Nocardia callitridis</name>
    <dbReference type="NCBI Taxonomy" id="648753"/>
    <lineage>
        <taxon>Bacteria</taxon>
        <taxon>Bacillati</taxon>
        <taxon>Actinomycetota</taxon>
        <taxon>Actinomycetes</taxon>
        <taxon>Mycobacteriales</taxon>
        <taxon>Nocardiaceae</taxon>
        <taxon>Nocardia</taxon>
    </lineage>
</organism>
<dbReference type="EMBL" id="BAABJM010000005">
    <property type="protein sequence ID" value="GAA5062542.1"/>
    <property type="molecule type" value="Genomic_DNA"/>
</dbReference>
<dbReference type="SUPFAM" id="SSF56601">
    <property type="entry name" value="beta-lactamase/transpeptidase-like"/>
    <property type="match status" value="1"/>
</dbReference>
<accession>A0ABP9KSC2</accession>
<gene>
    <name evidence="1" type="ORF">GCM10023318_46310</name>
</gene>